<reference evidence="2" key="1">
    <citation type="journal article" date="2020" name="Stud. Mycol.">
        <title>101 Dothideomycetes genomes: a test case for predicting lifestyles and emergence of pathogens.</title>
        <authorList>
            <person name="Haridas S."/>
            <person name="Albert R."/>
            <person name="Binder M."/>
            <person name="Bloem J."/>
            <person name="Labutti K."/>
            <person name="Salamov A."/>
            <person name="Andreopoulos B."/>
            <person name="Baker S."/>
            <person name="Barry K."/>
            <person name="Bills G."/>
            <person name="Bluhm B."/>
            <person name="Cannon C."/>
            <person name="Castanera R."/>
            <person name="Culley D."/>
            <person name="Daum C."/>
            <person name="Ezra D."/>
            <person name="Gonzalez J."/>
            <person name="Henrissat B."/>
            <person name="Kuo A."/>
            <person name="Liang C."/>
            <person name="Lipzen A."/>
            <person name="Lutzoni F."/>
            <person name="Magnuson J."/>
            <person name="Mondo S."/>
            <person name="Nolan M."/>
            <person name="Ohm R."/>
            <person name="Pangilinan J."/>
            <person name="Park H.-J."/>
            <person name="Ramirez L."/>
            <person name="Alfaro M."/>
            <person name="Sun H."/>
            <person name="Tritt A."/>
            <person name="Yoshinaga Y."/>
            <person name="Zwiers L.-H."/>
            <person name="Turgeon B."/>
            <person name="Goodwin S."/>
            <person name="Spatafora J."/>
            <person name="Crous P."/>
            <person name="Grigoriev I."/>
        </authorList>
    </citation>
    <scope>NUCLEOTIDE SEQUENCE</scope>
    <source>
        <strain evidence="2">CBS 183.55</strain>
    </source>
</reference>
<dbReference type="Proteomes" id="UP000800082">
    <property type="component" value="Unassembled WGS sequence"/>
</dbReference>
<dbReference type="EMBL" id="ML979011">
    <property type="protein sequence ID" value="KAF1923013.1"/>
    <property type="molecule type" value="Genomic_DNA"/>
</dbReference>
<sequence>MLLSRHCAVICACAWAAVVEIGRLVLEHTSRGVQVLLNHQVRGTTLRLRSCVDSLFVRLKKRKVESFVAMSI</sequence>
<feature type="chain" id="PRO_5025599558" description="Secreted protein" evidence="1">
    <location>
        <begin position="17"/>
        <end position="72"/>
    </location>
</feature>
<dbReference type="AlphaFoldDB" id="A0A6A5R608"/>
<dbReference type="GeneID" id="54352009"/>
<evidence type="ECO:0000256" key="1">
    <source>
        <dbReference type="SAM" id="SignalP"/>
    </source>
</evidence>
<name>A0A6A5R608_9PLEO</name>
<keyword evidence="1" id="KW-0732">Signal</keyword>
<feature type="non-terminal residue" evidence="2">
    <location>
        <position position="72"/>
    </location>
</feature>
<evidence type="ECO:0000313" key="3">
    <source>
        <dbReference type="Proteomes" id="UP000800082"/>
    </source>
</evidence>
<accession>A0A6A5R608</accession>
<gene>
    <name evidence="2" type="ORF">M421DRAFT_426248</name>
</gene>
<evidence type="ECO:0008006" key="4">
    <source>
        <dbReference type="Google" id="ProtNLM"/>
    </source>
</evidence>
<keyword evidence="3" id="KW-1185">Reference proteome</keyword>
<protein>
    <recommendedName>
        <fullName evidence="4">Secreted protein</fullName>
    </recommendedName>
</protein>
<organism evidence="2 3">
    <name type="scientific">Didymella exigua CBS 183.55</name>
    <dbReference type="NCBI Taxonomy" id="1150837"/>
    <lineage>
        <taxon>Eukaryota</taxon>
        <taxon>Fungi</taxon>
        <taxon>Dikarya</taxon>
        <taxon>Ascomycota</taxon>
        <taxon>Pezizomycotina</taxon>
        <taxon>Dothideomycetes</taxon>
        <taxon>Pleosporomycetidae</taxon>
        <taxon>Pleosporales</taxon>
        <taxon>Pleosporineae</taxon>
        <taxon>Didymellaceae</taxon>
        <taxon>Didymella</taxon>
    </lineage>
</organism>
<feature type="signal peptide" evidence="1">
    <location>
        <begin position="1"/>
        <end position="16"/>
    </location>
</feature>
<evidence type="ECO:0000313" key="2">
    <source>
        <dbReference type="EMBL" id="KAF1923013.1"/>
    </source>
</evidence>
<dbReference type="RefSeq" id="XP_033443266.1">
    <property type="nucleotide sequence ID" value="XM_033594341.1"/>
</dbReference>
<proteinExistence type="predicted"/>